<name>A0A8T1HE29_9STRA</name>
<dbReference type="VEuPathDB" id="FungiDB:PC110_g23433"/>
<reference evidence="1" key="1">
    <citation type="submission" date="2018-05" db="EMBL/GenBank/DDBJ databases">
        <title>Effector identification in a new, highly contiguous assembly of the strawberry crown rot pathogen Phytophthora cactorum.</title>
        <authorList>
            <person name="Armitage A.D."/>
            <person name="Nellist C.F."/>
            <person name="Bates H."/>
            <person name="Vickerstaff R.J."/>
            <person name="Harrison R.J."/>
        </authorList>
    </citation>
    <scope>NUCLEOTIDE SEQUENCE</scope>
    <source>
        <strain evidence="1">P421</strain>
    </source>
</reference>
<gene>
    <name evidence="1" type="ORF">PC129_g18452</name>
</gene>
<dbReference type="AlphaFoldDB" id="A0A8T1HE29"/>
<accession>A0A8T1HE29</accession>
<protein>
    <submittedName>
        <fullName evidence="1">Uncharacterized protein</fullName>
    </submittedName>
</protein>
<dbReference type="EMBL" id="RCMV01001077">
    <property type="protein sequence ID" value="KAG3210553.1"/>
    <property type="molecule type" value="Genomic_DNA"/>
</dbReference>
<dbReference type="Proteomes" id="UP000760860">
    <property type="component" value="Unassembled WGS sequence"/>
</dbReference>
<evidence type="ECO:0000313" key="2">
    <source>
        <dbReference type="Proteomes" id="UP000760860"/>
    </source>
</evidence>
<sequence length="93" mass="9402">MTKQGEETVVNDLTLSAGSVITVVEVLGGAHPTVGGTTQPTTATGDASCASKFMMRGSGNCSDTSKASSSILEGRKTSLTFRLSCGPSSMKAI</sequence>
<comment type="caution">
    <text evidence="1">The sequence shown here is derived from an EMBL/GenBank/DDBJ whole genome shotgun (WGS) entry which is preliminary data.</text>
</comment>
<proteinExistence type="predicted"/>
<evidence type="ECO:0000313" key="1">
    <source>
        <dbReference type="EMBL" id="KAG3210553.1"/>
    </source>
</evidence>
<organism evidence="1 2">
    <name type="scientific">Phytophthora cactorum</name>
    <dbReference type="NCBI Taxonomy" id="29920"/>
    <lineage>
        <taxon>Eukaryota</taxon>
        <taxon>Sar</taxon>
        <taxon>Stramenopiles</taxon>
        <taxon>Oomycota</taxon>
        <taxon>Peronosporomycetes</taxon>
        <taxon>Peronosporales</taxon>
        <taxon>Peronosporaceae</taxon>
        <taxon>Phytophthora</taxon>
    </lineage>
</organism>